<evidence type="ECO:0000256" key="1">
    <source>
        <dbReference type="ARBA" id="ARBA00023125"/>
    </source>
</evidence>
<dbReference type="EMBL" id="KQ947410">
    <property type="protein sequence ID" value="KUJ19855.1"/>
    <property type="molecule type" value="Genomic_DNA"/>
</dbReference>
<dbReference type="PROSITE" id="PS51526">
    <property type="entry name" value="RFX_DBD"/>
    <property type="match status" value="1"/>
</dbReference>
<feature type="domain" description="RFX-type winged-helix" evidence="3">
    <location>
        <begin position="207"/>
        <end position="287"/>
    </location>
</feature>
<evidence type="ECO:0000259" key="3">
    <source>
        <dbReference type="PROSITE" id="PS51526"/>
    </source>
</evidence>
<keyword evidence="5" id="KW-1185">Reference proteome</keyword>
<dbReference type="InterPro" id="IPR036390">
    <property type="entry name" value="WH_DNA-bd_sf"/>
</dbReference>
<dbReference type="SUPFAM" id="SSF46785">
    <property type="entry name" value="Winged helix' DNA-binding domain"/>
    <property type="match status" value="1"/>
</dbReference>
<dbReference type="AlphaFoldDB" id="A0A194XI08"/>
<feature type="region of interest" description="Disordered" evidence="2">
    <location>
        <begin position="793"/>
        <end position="819"/>
    </location>
</feature>
<sequence>MDQASIDTRPPKPRSRSNTGASNKSRKRPLSRASTTSVHSGATQAPLEQQLVDPAAEFHWYDQNAHAHQRRFESLNHQMTPEETIIHSASQLQNPRDYDIDPALGGVPHHPMSYGPESQYKMENGRQSMPTEVYGANYGEVDSQVMERSDEQDDVDSVAGASAPTKKASKSSAANELEMRQLFQANKHRSLPEIATELHGNERGPQSERQRQVFAMLWYVCSNGKGSVPRGRVYANYVSRCATERVTVLNPASFGKLVRVLFPGLKTRRLGVRGESKYHYVNFSLKDDQPELNTAQKQQPVPSFNQTDSFATTFNNSMMSQAQYPVDRAAFPSPEIPQMPEPKAQRLEGFVRPHSLYHQPELHSIPQLESTTSKMAQRLRFAPLSEPASEYESLSLPNIEPHVPTGTDRDSATALSALYRSHCTSLVDALRFCKEKTFFHLFTSFHGTLTMPVQKLFANPSIAPWIEECDFLMYQKMMRVVAPLTLQVAPKPVLDTLKNISERLVSHIQSSFHGHPNHVIQAKIAPATLFAGLLDRELRVNLTAHAAANMLSNPANRDQMYEDWITQVRTRKIAECVPTRGMDDVVNLLLTELRDLLDPVGVPWELEGLTPYGEMALRTGRQQQASIHTDSSTENVLDRWVNFLLSLPGKFPYATHAEIVWCVQSVGTAVMRDITIAQGKSFGAWWVTKCWIDEMIAFMAEQGGFMEYKTSQSVRTEHGQQNAPSRATSHHESRYSSGSDEFLQENGHLDGSTVVPRPMDLTSQAAINAAAGHDDSGISMPTPEDDFSTMEKYQFRQSSSHPAAMTNDTNHGLSLASLV</sequence>
<reference evidence="4 5" key="1">
    <citation type="submission" date="2015-10" db="EMBL/GenBank/DDBJ databases">
        <title>Full genome of DAOMC 229536 Phialocephala scopiformis, a fungal endophyte of spruce producing the potent anti-insectan compound rugulosin.</title>
        <authorList>
            <consortium name="DOE Joint Genome Institute"/>
            <person name="Walker A.K."/>
            <person name="Frasz S.L."/>
            <person name="Seifert K.A."/>
            <person name="Miller J.D."/>
            <person name="Mondo S.J."/>
            <person name="Labutti K."/>
            <person name="Lipzen A."/>
            <person name="Dockter R."/>
            <person name="Kennedy M."/>
            <person name="Grigoriev I.V."/>
            <person name="Spatafora J.W."/>
        </authorList>
    </citation>
    <scope>NUCLEOTIDE SEQUENCE [LARGE SCALE GENOMIC DNA]</scope>
    <source>
        <strain evidence="4 5">CBS 120377</strain>
    </source>
</reference>
<feature type="region of interest" description="Disordered" evidence="2">
    <location>
        <begin position="146"/>
        <end position="174"/>
    </location>
</feature>
<feature type="region of interest" description="Disordered" evidence="2">
    <location>
        <begin position="1"/>
        <end position="51"/>
    </location>
</feature>
<dbReference type="FunFam" id="1.10.10.10:FF:000119">
    <property type="entry name" value="DNA damage and replication checkpoint protein"/>
    <property type="match status" value="1"/>
</dbReference>
<evidence type="ECO:0000313" key="5">
    <source>
        <dbReference type="Proteomes" id="UP000070700"/>
    </source>
</evidence>
<dbReference type="Proteomes" id="UP000070700">
    <property type="component" value="Unassembled WGS sequence"/>
</dbReference>
<dbReference type="PANTHER" id="PTHR12619">
    <property type="entry name" value="RFX TRANSCRIPTION FACTOR FAMILY"/>
    <property type="match status" value="1"/>
</dbReference>
<dbReference type="PANTHER" id="PTHR12619:SF5">
    <property type="entry name" value="TRANSCRIPTION FACTOR RFX4"/>
    <property type="match status" value="1"/>
</dbReference>
<protein>
    <recommendedName>
        <fullName evidence="3">RFX-type winged-helix domain-containing protein</fullName>
    </recommendedName>
</protein>
<dbReference type="InterPro" id="IPR039779">
    <property type="entry name" value="RFX-like"/>
</dbReference>
<organism evidence="4 5">
    <name type="scientific">Mollisia scopiformis</name>
    <name type="common">Conifer needle endophyte fungus</name>
    <name type="synonym">Phialocephala scopiformis</name>
    <dbReference type="NCBI Taxonomy" id="149040"/>
    <lineage>
        <taxon>Eukaryota</taxon>
        <taxon>Fungi</taxon>
        <taxon>Dikarya</taxon>
        <taxon>Ascomycota</taxon>
        <taxon>Pezizomycotina</taxon>
        <taxon>Leotiomycetes</taxon>
        <taxon>Helotiales</taxon>
        <taxon>Mollisiaceae</taxon>
        <taxon>Mollisia</taxon>
    </lineage>
</organism>
<dbReference type="GO" id="GO:0000978">
    <property type="term" value="F:RNA polymerase II cis-regulatory region sequence-specific DNA binding"/>
    <property type="evidence" value="ECO:0007669"/>
    <property type="project" value="TreeGrafter"/>
</dbReference>
<proteinExistence type="predicted"/>
<dbReference type="InterPro" id="IPR003150">
    <property type="entry name" value="DNA-bd_RFX"/>
</dbReference>
<dbReference type="KEGG" id="psco:LY89DRAFT_666703"/>
<dbReference type="Pfam" id="PF25340">
    <property type="entry name" value="BCD_RFX"/>
    <property type="match status" value="1"/>
</dbReference>
<dbReference type="RefSeq" id="XP_018074210.1">
    <property type="nucleotide sequence ID" value="XM_018212930.1"/>
</dbReference>
<dbReference type="InterPro" id="IPR057321">
    <property type="entry name" value="RFX1-4/6/8-like_BCD"/>
</dbReference>
<feature type="region of interest" description="Disordered" evidence="2">
    <location>
        <begin position="711"/>
        <end position="756"/>
    </location>
</feature>
<feature type="compositionally biased region" description="Polar residues" evidence="2">
    <location>
        <begin position="711"/>
        <end position="727"/>
    </location>
</feature>
<dbReference type="OrthoDB" id="10056949at2759"/>
<accession>A0A194XI08</accession>
<dbReference type="STRING" id="149040.A0A194XI08"/>
<dbReference type="FunCoup" id="A0A194XI08">
    <property type="interactions" value="640"/>
</dbReference>
<dbReference type="GO" id="GO:0000981">
    <property type="term" value="F:DNA-binding transcription factor activity, RNA polymerase II-specific"/>
    <property type="evidence" value="ECO:0007669"/>
    <property type="project" value="TreeGrafter"/>
</dbReference>
<dbReference type="InterPro" id="IPR036388">
    <property type="entry name" value="WH-like_DNA-bd_sf"/>
</dbReference>
<feature type="compositionally biased region" description="Polar residues" evidence="2">
    <location>
        <begin position="795"/>
        <end position="812"/>
    </location>
</feature>
<gene>
    <name evidence="4" type="ORF">LY89DRAFT_666703</name>
</gene>
<name>A0A194XI08_MOLSC</name>
<feature type="compositionally biased region" description="Polar residues" evidence="2">
    <location>
        <begin position="32"/>
        <end position="47"/>
    </location>
</feature>
<dbReference type="Pfam" id="PF02257">
    <property type="entry name" value="RFX_DNA_binding"/>
    <property type="match status" value="1"/>
</dbReference>
<dbReference type="GeneID" id="28822656"/>
<feature type="compositionally biased region" description="Low complexity" evidence="2">
    <location>
        <begin position="159"/>
        <end position="174"/>
    </location>
</feature>
<dbReference type="InParanoid" id="A0A194XI08"/>
<dbReference type="Gene3D" id="1.10.10.10">
    <property type="entry name" value="Winged helix-like DNA-binding domain superfamily/Winged helix DNA-binding domain"/>
    <property type="match status" value="1"/>
</dbReference>
<keyword evidence="1" id="KW-0238">DNA-binding</keyword>
<evidence type="ECO:0000256" key="2">
    <source>
        <dbReference type="SAM" id="MobiDB-lite"/>
    </source>
</evidence>
<evidence type="ECO:0000313" key="4">
    <source>
        <dbReference type="EMBL" id="KUJ19855.1"/>
    </source>
</evidence>